<dbReference type="HOGENOM" id="CLU_1727338_0_0_2"/>
<organism evidence="1 2">
    <name type="scientific">Vulcanisaeta distributa (strain DSM 14429 / JCM 11212 / NBRC 100878 / IC-017)</name>
    <dbReference type="NCBI Taxonomy" id="572478"/>
    <lineage>
        <taxon>Archaea</taxon>
        <taxon>Thermoproteota</taxon>
        <taxon>Thermoprotei</taxon>
        <taxon>Thermoproteales</taxon>
        <taxon>Thermoproteaceae</taxon>
        <taxon>Vulcanisaeta</taxon>
    </lineage>
</organism>
<reference evidence="2" key="2">
    <citation type="journal article" date="2010" name="Stand. Genomic Sci.">
        <title>Complete genome sequence of Vulcanisaeta distributa type strain (IC-017T).</title>
        <authorList>
            <person name="Mavromatis K."/>
            <person name="Sikorski J."/>
            <person name="Pabst E."/>
            <person name="Teshima H."/>
            <person name="Lapidus A."/>
            <person name="Lucas S."/>
            <person name="Nolan M."/>
            <person name="Glavina Del Rio T."/>
            <person name="Cheng J."/>
            <person name="Bruce D."/>
            <person name="Goodwin L."/>
            <person name="Pitluck S."/>
            <person name="Liolios K."/>
            <person name="Ivanova N."/>
            <person name="Mikhailova N."/>
            <person name="Pati A."/>
            <person name="Chen A."/>
            <person name="Palaniappan K."/>
            <person name="Land M."/>
            <person name="Hauser L."/>
            <person name="Chang Y."/>
            <person name="Jeffries C."/>
            <person name="Rohde M."/>
            <person name="Spring S."/>
            <person name="Goker M."/>
            <person name="Wirth R."/>
            <person name="Woyke T."/>
            <person name="Bristow J."/>
            <person name="Eisen J."/>
            <person name="Markowitz V."/>
            <person name="Hugenholtz P."/>
            <person name="Klenk H."/>
            <person name="Kyrpides N."/>
        </authorList>
    </citation>
    <scope>NUCLEOTIDE SEQUENCE [LARGE SCALE GENOMIC DNA]</scope>
    <source>
        <strain evidence="2">DSM 14429 / JCM 11212 / NBRC 100878 / IC-017</strain>
    </source>
</reference>
<name>E1QQX3_VULDI</name>
<reference evidence="1 2" key="1">
    <citation type="journal article" date="2010" name="Stand. Genomic Sci.">
        <title>Complete genome sequence of Vulcanisaeta distributa type strain (IC-017).</title>
        <authorList>
            <person name="Mavromatis K."/>
            <person name="Sikorski J."/>
            <person name="Pabst E."/>
            <person name="Teshima H."/>
            <person name="Lapidus A."/>
            <person name="Lucas S."/>
            <person name="Nolan M."/>
            <person name="Glavina Del Rio T."/>
            <person name="Cheng J.F."/>
            <person name="Bruce D."/>
            <person name="Goodwin L."/>
            <person name="Pitluck S."/>
            <person name="Liolios K."/>
            <person name="Ivanova N."/>
            <person name="Mikhailova N."/>
            <person name="Pati A."/>
            <person name="Chen A."/>
            <person name="Palaniappan K."/>
            <person name="Land M."/>
            <person name="Hauser L."/>
            <person name="Chang Y.J."/>
            <person name="Jeffries C.D."/>
            <person name="Rohde M."/>
            <person name="Spring S."/>
            <person name="Goker M."/>
            <person name="Wirth R."/>
            <person name="Woyke T."/>
            <person name="Bristow J."/>
            <person name="Eisen J.A."/>
            <person name="Markowitz V."/>
            <person name="Hugenholtz P."/>
            <person name="Klenk H.P."/>
            <person name="Kyrpides N.C."/>
        </authorList>
    </citation>
    <scope>NUCLEOTIDE SEQUENCE [LARGE SCALE GENOMIC DNA]</scope>
    <source>
        <strain evidence="2">DSM 14429 / JCM 11212 / NBRC 100878 / IC-017</strain>
    </source>
</reference>
<keyword evidence="2" id="KW-1185">Reference proteome</keyword>
<dbReference type="Proteomes" id="UP000006681">
    <property type="component" value="Chromosome"/>
</dbReference>
<dbReference type="STRING" id="572478.Vdis_1156"/>
<protein>
    <submittedName>
        <fullName evidence="1">Uncharacterized protein</fullName>
    </submittedName>
</protein>
<dbReference type="EMBL" id="CP002100">
    <property type="protein sequence ID" value="ADN50543.1"/>
    <property type="molecule type" value="Genomic_DNA"/>
</dbReference>
<accession>E1QQX3</accession>
<gene>
    <name evidence="1" type="ordered locus">Vdis_1156</name>
</gene>
<dbReference type="KEGG" id="vdi:Vdis_1156"/>
<evidence type="ECO:0000313" key="2">
    <source>
        <dbReference type="Proteomes" id="UP000006681"/>
    </source>
</evidence>
<dbReference type="AlphaFoldDB" id="E1QQX3"/>
<proteinExistence type="predicted"/>
<dbReference type="GeneID" id="9752088"/>
<sequence>MNKGLIGINIVDLYYCFEPKLMDYIYSLYYDNEYCVLCEKGLCRDGKIVYGKYLISDNVLWFVEGFYVKMACPECNPDGNCIMNCIVVNEHESHHLTCCVGHGIAGVLTVRAGCSKGCGEGVSAKEVGGELVCDDFFRCRPIDGLGCWLYCYR</sequence>
<dbReference type="eggNOG" id="arCOG13840">
    <property type="taxonomic scope" value="Archaea"/>
</dbReference>
<evidence type="ECO:0000313" key="1">
    <source>
        <dbReference type="EMBL" id="ADN50543.1"/>
    </source>
</evidence>
<dbReference type="RefSeq" id="WP_013336268.1">
    <property type="nucleotide sequence ID" value="NC_014537.1"/>
</dbReference>